<name>A0A9X5IS11_9MICO</name>
<dbReference type="RefSeq" id="WP_168447664.1">
    <property type="nucleotide sequence ID" value="NZ_JAAXOW010000003.1"/>
</dbReference>
<evidence type="ECO:0000256" key="1">
    <source>
        <dbReference type="ARBA" id="ARBA00004651"/>
    </source>
</evidence>
<keyword evidence="5 7" id="KW-1133">Transmembrane helix</keyword>
<dbReference type="InterPro" id="IPR010290">
    <property type="entry name" value="TM_effector"/>
</dbReference>
<dbReference type="Proteomes" id="UP000774283">
    <property type="component" value="Unassembled WGS sequence"/>
</dbReference>
<evidence type="ECO:0000313" key="9">
    <source>
        <dbReference type="Proteomes" id="UP000774283"/>
    </source>
</evidence>
<dbReference type="PANTHER" id="PTHR23513">
    <property type="entry name" value="INTEGRAL MEMBRANE EFFLUX PROTEIN-RELATED"/>
    <property type="match status" value="1"/>
</dbReference>
<feature type="transmembrane region" description="Helical" evidence="7">
    <location>
        <begin position="260"/>
        <end position="279"/>
    </location>
</feature>
<feature type="transmembrane region" description="Helical" evidence="7">
    <location>
        <begin position="12"/>
        <end position="29"/>
    </location>
</feature>
<organism evidence="8 9">
    <name type="scientific">Sanguibacter hominis ATCC BAA-789</name>
    <dbReference type="NCBI Taxonomy" id="1312740"/>
    <lineage>
        <taxon>Bacteria</taxon>
        <taxon>Bacillati</taxon>
        <taxon>Actinomycetota</taxon>
        <taxon>Actinomycetes</taxon>
        <taxon>Micrococcales</taxon>
        <taxon>Sanguibacteraceae</taxon>
        <taxon>Sanguibacter</taxon>
    </lineage>
</organism>
<feature type="transmembrane region" description="Helical" evidence="7">
    <location>
        <begin position="286"/>
        <end position="306"/>
    </location>
</feature>
<dbReference type="CDD" id="cd06173">
    <property type="entry name" value="MFS_MefA_like"/>
    <property type="match status" value="1"/>
</dbReference>
<dbReference type="Pfam" id="PF05977">
    <property type="entry name" value="MFS_3"/>
    <property type="match status" value="1"/>
</dbReference>
<evidence type="ECO:0000256" key="7">
    <source>
        <dbReference type="SAM" id="Phobius"/>
    </source>
</evidence>
<evidence type="ECO:0000256" key="4">
    <source>
        <dbReference type="ARBA" id="ARBA00022692"/>
    </source>
</evidence>
<keyword evidence="2" id="KW-0813">Transport</keyword>
<dbReference type="AlphaFoldDB" id="A0A9X5IS11"/>
<comment type="caution">
    <text evidence="8">The sequence shown here is derived from an EMBL/GenBank/DDBJ whole genome shotgun (WGS) entry which is preliminary data.</text>
</comment>
<feature type="transmembrane region" description="Helical" evidence="7">
    <location>
        <begin position="224"/>
        <end position="248"/>
    </location>
</feature>
<dbReference type="GO" id="GO:0005886">
    <property type="term" value="C:plasma membrane"/>
    <property type="evidence" value="ECO:0007669"/>
    <property type="project" value="UniProtKB-SubCell"/>
</dbReference>
<feature type="transmembrane region" description="Helical" evidence="7">
    <location>
        <begin position="106"/>
        <end position="122"/>
    </location>
</feature>
<keyword evidence="4 7" id="KW-0812">Transmembrane</keyword>
<keyword evidence="6 7" id="KW-0472">Membrane</keyword>
<evidence type="ECO:0000256" key="6">
    <source>
        <dbReference type="ARBA" id="ARBA00023136"/>
    </source>
</evidence>
<gene>
    <name evidence="8" type="ORF">HF995_09945</name>
</gene>
<evidence type="ECO:0000256" key="3">
    <source>
        <dbReference type="ARBA" id="ARBA00022475"/>
    </source>
</evidence>
<feature type="transmembrane region" description="Helical" evidence="7">
    <location>
        <begin position="346"/>
        <end position="368"/>
    </location>
</feature>
<sequence length="444" mass="46944">MSQTFASLKFFNYRVWFVAALIANIGTWMQRVAQDWLVLTDLSNSSGVAVGVVTALQFAPALFLSPWAGVLADRLDNRRLLMVTQGAQGVLALALGGLVLSGRAELWHVYVLATLLGVATAFDGPARQTFVASMVPDSGLPNAVALNSASFNAARMIGPGLAGLLIAAVGGTGWVFLINGVSFAATIGAMMLMRRTELRPRPRIERAKGQLRAGVAYVRHRSDIMVIMIVAGVVSALGLNFQLTSALMATTVFGKGAGEYGILGSILAIGSLGGALMAARRKRPRVRLVIGAAFAFGLAAGAMSLMPTYTTFAVASIVVGFCTLTMLTSANAAIQVSTDPAFRGRVMSLYMMVLMGSTPLGSPLVGWIGQTFGARWSIGVGAIASLVVAVGALLWTRKHWNFELRYRVSGRPHVQVHYLPPVDSRAAVLRSEATEQSRDTATAA</sequence>
<protein>
    <submittedName>
        <fullName evidence="8">MFS transporter</fullName>
    </submittedName>
</protein>
<dbReference type="PANTHER" id="PTHR23513:SF11">
    <property type="entry name" value="STAPHYLOFERRIN A TRANSPORTER"/>
    <property type="match status" value="1"/>
</dbReference>
<feature type="transmembrane region" description="Helical" evidence="7">
    <location>
        <begin position="312"/>
        <end position="334"/>
    </location>
</feature>
<reference evidence="8 9" key="1">
    <citation type="submission" date="2020-04" db="EMBL/GenBank/DDBJ databases">
        <title>MicrobeNet Type strains.</title>
        <authorList>
            <person name="Nicholson A.C."/>
        </authorList>
    </citation>
    <scope>NUCLEOTIDE SEQUENCE [LARGE SCALE GENOMIC DNA]</scope>
    <source>
        <strain evidence="8 9">ATCC BAA-789</strain>
    </source>
</reference>
<dbReference type="Gene3D" id="1.20.1250.20">
    <property type="entry name" value="MFS general substrate transporter like domains"/>
    <property type="match status" value="1"/>
</dbReference>
<accession>A0A9X5IS11</accession>
<feature type="transmembrane region" description="Helical" evidence="7">
    <location>
        <begin position="80"/>
        <end position="100"/>
    </location>
</feature>
<comment type="subcellular location">
    <subcellularLocation>
        <location evidence="1">Cell membrane</location>
        <topology evidence="1">Multi-pass membrane protein</topology>
    </subcellularLocation>
</comment>
<keyword evidence="9" id="KW-1185">Reference proteome</keyword>
<keyword evidence="3" id="KW-1003">Cell membrane</keyword>
<feature type="transmembrane region" description="Helical" evidence="7">
    <location>
        <begin position="374"/>
        <end position="395"/>
    </location>
</feature>
<dbReference type="InterPro" id="IPR036259">
    <property type="entry name" value="MFS_trans_sf"/>
</dbReference>
<dbReference type="SUPFAM" id="SSF103473">
    <property type="entry name" value="MFS general substrate transporter"/>
    <property type="match status" value="1"/>
</dbReference>
<evidence type="ECO:0000256" key="5">
    <source>
        <dbReference type="ARBA" id="ARBA00022989"/>
    </source>
</evidence>
<feature type="transmembrane region" description="Helical" evidence="7">
    <location>
        <begin position="49"/>
        <end position="68"/>
    </location>
</feature>
<evidence type="ECO:0000313" key="8">
    <source>
        <dbReference type="EMBL" id="NKX93589.1"/>
    </source>
</evidence>
<evidence type="ECO:0000256" key="2">
    <source>
        <dbReference type="ARBA" id="ARBA00022448"/>
    </source>
</evidence>
<dbReference type="EMBL" id="JAAXOW010000003">
    <property type="protein sequence ID" value="NKX93589.1"/>
    <property type="molecule type" value="Genomic_DNA"/>
</dbReference>
<proteinExistence type="predicted"/>